<dbReference type="SMART" id="SM00774">
    <property type="entry name" value="WRKY"/>
    <property type="match status" value="1"/>
</dbReference>
<evidence type="ECO:0000313" key="11">
    <source>
        <dbReference type="Proteomes" id="UP000257109"/>
    </source>
</evidence>
<evidence type="ECO:0000256" key="1">
    <source>
        <dbReference type="ARBA" id="ARBA00004123"/>
    </source>
</evidence>
<organism evidence="10 11">
    <name type="scientific">Mucuna pruriens</name>
    <name type="common">Velvet bean</name>
    <name type="synonym">Dolichos pruriens</name>
    <dbReference type="NCBI Taxonomy" id="157652"/>
    <lineage>
        <taxon>Eukaryota</taxon>
        <taxon>Viridiplantae</taxon>
        <taxon>Streptophyta</taxon>
        <taxon>Embryophyta</taxon>
        <taxon>Tracheophyta</taxon>
        <taxon>Spermatophyta</taxon>
        <taxon>Magnoliopsida</taxon>
        <taxon>eudicotyledons</taxon>
        <taxon>Gunneridae</taxon>
        <taxon>Pentapetalae</taxon>
        <taxon>rosids</taxon>
        <taxon>fabids</taxon>
        <taxon>Fabales</taxon>
        <taxon>Fabaceae</taxon>
        <taxon>Papilionoideae</taxon>
        <taxon>50 kb inversion clade</taxon>
        <taxon>NPAAA clade</taxon>
        <taxon>indigoferoid/millettioid clade</taxon>
        <taxon>Phaseoleae</taxon>
        <taxon>Mucuna</taxon>
    </lineage>
</organism>
<feature type="compositionally biased region" description="Low complexity" evidence="8">
    <location>
        <begin position="324"/>
        <end position="335"/>
    </location>
</feature>
<dbReference type="Pfam" id="PF03106">
    <property type="entry name" value="WRKY"/>
    <property type="match status" value="1"/>
</dbReference>
<evidence type="ECO:0000256" key="4">
    <source>
        <dbReference type="ARBA" id="ARBA00023163"/>
    </source>
</evidence>
<keyword evidence="11" id="KW-1185">Reference proteome</keyword>
<feature type="compositionally biased region" description="Low complexity" evidence="8">
    <location>
        <begin position="294"/>
        <end position="311"/>
    </location>
</feature>
<dbReference type="SUPFAM" id="SSF118290">
    <property type="entry name" value="WRKY DNA-binding domain"/>
    <property type="match status" value="1"/>
</dbReference>
<evidence type="ECO:0000256" key="7">
    <source>
        <dbReference type="ARBA" id="ARBA00060761"/>
    </source>
</evidence>
<dbReference type="PANTHER" id="PTHR32096">
    <property type="entry name" value="WRKY TRANSCRIPTION FACTOR 30-RELATED-RELATED"/>
    <property type="match status" value="1"/>
</dbReference>
<dbReference type="OrthoDB" id="1937086at2759"/>
<evidence type="ECO:0000256" key="8">
    <source>
        <dbReference type="SAM" id="MobiDB-lite"/>
    </source>
</evidence>
<evidence type="ECO:0000256" key="2">
    <source>
        <dbReference type="ARBA" id="ARBA00023015"/>
    </source>
</evidence>
<proteinExistence type="inferred from homology"/>
<feature type="region of interest" description="Disordered" evidence="8">
    <location>
        <begin position="246"/>
        <end position="336"/>
    </location>
</feature>
<keyword evidence="4" id="KW-0804">Transcription</keyword>
<dbReference type="FunFam" id="2.20.25.80:FF:000005">
    <property type="entry name" value="probable WRKY transcription factor 14"/>
    <property type="match status" value="1"/>
</dbReference>
<dbReference type="Gene3D" id="2.20.25.80">
    <property type="entry name" value="WRKY domain"/>
    <property type="match status" value="1"/>
</dbReference>
<reference evidence="10" key="1">
    <citation type="submission" date="2018-05" db="EMBL/GenBank/DDBJ databases">
        <title>Draft genome of Mucuna pruriens seed.</title>
        <authorList>
            <person name="Nnadi N.E."/>
            <person name="Vos R."/>
            <person name="Hasami M.H."/>
            <person name="Devisetty U.K."/>
            <person name="Aguiy J.C."/>
        </authorList>
    </citation>
    <scope>NUCLEOTIDE SEQUENCE [LARGE SCALE GENOMIC DNA]</scope>
    <source>
        <strain evidence="10">JCA_2017</strain>
    </source>
</reference>
<comment type="function">
    <text evidence="6">Transcription factor. Interacts specifically with the W box (5'-(T)TGAC[CT]-3'), a frequently occurring elicitor-responsive cis-acting element.</text>
</comment>
<evidence type="ECO:0000256" key="6">
    <source>
        <dbReference type="ARBA" id="ARBA00059805"/>
    </source>
</evidence>
<dbReference type="STRING" id="157652.A0A371EIC8"/>
<sequence>MDNYQGDLSDIIRASGASYGSCSTGTSSSEAVAAPFSRDHWQLISSDPMILEGFNSNFGDPFSNTRDPFLHKLDLPGSAYFSSTSSAEISSSGALEEATNCFGGGSNNSCVLAQKILEDDMRRPCNSVLSNMIQISPNDKLPLSPVVDALSRPLKPSAVVSGNNMIDVKTSKDHCLVDNTELQISSPRNPGLKRRKSQAKKSICVPAPAAPNSRQSGEIVPSDLWAWRKYGQKPIKGSPYPRGYYRCSSSKGCPARKQVERSRTDPNMLVITYTSEHNHPWPTQRNALSGSTRSHSLSKNNNNNITASKNSETTPLKEEEQQEESNSGSNNVNNSACVKEEKQLEIDDGEFSDIGLPCKPISKVKNYQQLGGDLFAELGEIQGFDDQQRESNALDSFHFFDWSGDNSTKYHMWEENGILYVGVLLDWKHSTHNESHVPFGILVDGTESWGTEDFNIVSDSVTKSSKTNWLLTILRMHARQLVHVALYL</sequence>
<dbReference type="InterPro" id="IPR044810">
    <property type="entry name" value="WRKY_plant"/>
</dbReference>
<feature type="domain" description="WRKY" evidence="9">
    <location>
        <begin position="216"/>
        <end position="282"/>
    </location>
</feature>
<feature type="non-terminal residue" evidence="10">
    <location>
        <position position="1"/>
    </location>
</feature>
<dbReference type="InterPro" id="IPR003657">
    <property type="entry name" value="WRKY_dom"/>
</dbReference>
<evidence type="ECO:0000259" key="9">
    <source>
        <dbReference type="PROSITE" id="PS50811"/>
    </source>
</evidence>
<comment type="similarity">
    <text evidence="7">Belongs to the WRKY group II-e family.</text>
</comment>
<dbReference type="GO" id="GO:0005634">
    <property type="term" value="C:nucleus"/>
    <property type="evidence" value="ECO:0007669"/>
    <property type="project" value="UniProtKB-SubCell"/>
</dbReference>
<accession>A0A371EIC8</accession>
<gene>
    <name evidence="10" type="primary">WRKY35</name>
    <name evidence="10" type="ORF">CR513_55497</name>
</gene>
<dbReference type="Proteomes" id="UP000257109">
    <property type="component" value="Unassembled WGS sequence"/>
</dbReference>
<keyword evidence="3" id="KW-0238">DNA-binding</keyword>
<evidence type="ECO:0000256" key="5">
    <source>
        <dbReference type="ARBA" id="ARBA00023242"/>
    </source>
</evidence>
<name>A0A371EIC8_MUCPR</name>
<dbReference type="EMBL" id="QJKJ01013725">
    <property type="protein sequence ID" value="RDX65811.1"/>
    <property type="molecule type" value="Genomic_DNA"/>
</dbReference>
<keyword evidence="2" id="KW-0805">Transcription regulation</keyword>
<dbReference type="AlphaFoldDB" id="A0A371EIC8"/>
<evidence type="ECO:0000256" key="3">
    <source>
        <dbReference type="ARBA" id="ARBA00023125"/>
    </source>
</evidence>
<dbReference type="GO" id="GO:0003700">
    <property type="term" value="F:DNA-binding transcription factor activity"/>
    <property type="evidence" value="ECO:0007669"/>
    <property type="project" value="InterPro"/>
</dbReference>
<protein>
    <submittedName>
        <fullName evidence="10">WRKY transcription factor 35</fullName>
    </submittedName>
</protein>
<comment type="subcellular location">
    <subcellularLocation>
        <location evidence="1">Nucleus</location>
    </subcellularLocation>
</comment>
<comment type="caution">
    <text evidence="10">The sequence shown here is derived from an EMBL/GenBank/DDBJ whole genome shotgun (WGS) entry which is preliminary data.</text>
</comment>
<dbReference type="PANTHER" id="PTHR32096:SF18">
    <property type="entry name" value="DISEASE RESISTANCE PROTEIN RRS1B-RELATED"/>
    <property type="match status" value="1"/>
</dbReference>
<dbReference type="GO" id="GO:0000976">
    <property type="term" value="F:transcription cis-regulatory region binding"/>
    <property type="evidence" value="ECO:0007669"/>
    <property type="project" value="TreeGrafter"/>
</dbReference>
<keyword evidence="5" id="KW-0539">Nucleus</keyword>
<evidence type="ECO:0000313" key="10">
    <source>
        <dbReference type="EMBL" id="RDX65811.1"/>
    </source>
</evidence>
<dbReference type="PROSITE" id="PS50811">
    <property type="entry name" value="WRKY"/>
    <property type="match status" value="1"/>
</dbReference>
<dbReference type="InterPro" id="IPR036576">
    <property type="entry name" value="WRKY_dom_sf"/>
</dbReference>
<feature type="compositionally biased region" description="Polar residues" evidence="8">
    <location>
        <begin position="281"/>
        <end position="293"/>
    </location>
</feature>